<dbReference type="InterPro" id="IPR018499">
    <property type="entry name" value="Tetraspanin/Peripherin"/>
</dbReference>
<evidence type="ECO:0000256" key="3">
    <source>
        <dbReference type="ARBA" id="ARBA00022989"/>
    </source>
</evidence>
<reference evidence="7" key="1">
    <citation type="submission" date="2022-10" db="EMBL/GenBank/DDBJ databases">
        <title>Genome assembly of Pristionchus species.</title>
        <authorList>
            <person name="Yoshida K."/>
            <person name="Sommer R.J."/>
        </authorList>
    </citation>
    <scope>NUCLEOTIDE SEQUENCE [LARGE SCALE GENOMIC DNA]</scope>
    <source>
        <strain evidence="7">RS5460</strain>
    </source>
</reference>
<sequence length="314" mass="34975">MSQGKGEKSVEEQMTQRFNGARTCCLVLCVLIMVAAFPVFIIVADALHKFSYVTSLLGTNVFIYGIVVLLFVSLFSLLVAPAMLYALVSRNQTLFTMLTFTVLSVGSMAGLAAILGFSLHAELRDESLREWMAEGLRREYGHPQDYHVTLAWDRLQSEMKCCGVEVEAEWVASDWFLGQVKYPRRRRPASCCNSCSDAREKLCTFHFFESMTAVERRTCDLLTNLCPSSNGAQVDESVCTGNKLGPAEVPVEAFVHNEGCFSKLESRLHFYSLVLIIGGHILAIILFSLTISSFILNYYTDPFLGSYDAVNMIG</sequence>
<organism evidence="6 7">
    <name type="scientific">Pristionchus mayeri</name>
    <dbReference type="NCBI Taxonomy" id="1317129"/>
    <lineage>
        <taxon>Eukaryota</taxon>
        <taxon>Metazoa</taxon>
        <taxon>Ecdysozoa</taxon>
        <taxon>Nematoda</taxon>
        <taxon>Chromadorea</taxon>
        <taxon>Rhabditida</taxon>
        <taxon>Rhabditina</taxon>
        <taxon>Diplogasteromorpha</taxon>
        <taxon>Diplogasteroidea</taxon>
        <taxon>Neodiplogasteridae</taxon>
        <taxon>Pristionchus</taxon>
    </lineage>
</organism>
<evidence type="ECO:0000313" key="7">
    <source>
        <dbReference type="Proteomes" id="UP001328107"/>
    </source>
</evidence>
<dbReference type="InterPro" id="IPR008952">
    <property type="entry name" value="Tetraspanin_EC2_sf"/>
</dbReference>
<evidence type="ECO:0000256" key="4">
    <source>
        <dbReference type="ARBA" id="ARBA00023136"/>
    </source>
</evidence>
<proteinExistence type="predicted"/>
<dbReference type="GO" id="GO:0016020">
    <property type="term" value="C:membrane"/>
    <property type="evidence" value="ECO:0007669"/>
    <property type="project" value="UniProtKB-SubCell"/>
</dbReference>
<keyword evidence="7" id="KW-1185">Reference proteome</keyword>
<dbReference type="Pfam" id="PF00335">
    <property type="entry name" value="Tetraspanin"/>
    <property type="match status" value="1"/>
</dbReference>
<gene>
    <name evidence="6" type="ORF">PMAYCL1PPCAC_32211</name>
</gene>
<keyword evidence="3 5" id="KW-1133">Transmembrane helix</keyword>
<feature type="transmembrane region" description="Helical" evidence="5">
    <location>
        <begin position="94"/>
        <end position="119"/>
    </location>
</feature>
<dbReference type="AlphaFoldDB" id="A0AAN5DEC2"/>
<keyword evidence="2 5" id="KW-0812">Transmembrane</keyword>
<evidence type="ECO:0000256" key="1">
    <source>
        <dbReference type="ARBA" id="ARBA00004141"/>
    </source>
</evidence>
<comment type="subcellular location">
    <subcellularLocation>
        <location evidence="1">Membrane</location>
        <topology evidence="1">Multi-pass membrane protein</topology>
    </subcellularLocation>
</comment>
<evidence type="ECO:0000313" key="6">
    <source>
        <dbReference type="EMBL" id="GMR62016.1"/>
    </source>
</evidence>
<name>A0AAN5DEC2_9BILA</name>
<feature type="transmembrane region" description="Helical" evidence="5">
    <location>
        <begin position="56"/>
        <end position="88"/>
    </location>
</feature>
<feature type="transmembrane region" description="Helical" evidence="5">
    <location>
        <begin position="270"/>
        <end position="296"/>
    </location>
</feature>
<feature type="transmembrane region" description="Helical" evidence="5">
    <location>
        <begin position="20"/>
        <end position="44"/>
    </location>
</feature>
<protein>
    <submittedName>
        <fullName evidence="6">Uncharacterized protein</fullName>
    </submittedName>
</protein>
<dbReference type="Proteomes" id="UP001328107">
    <property type="component" value="Unassembled WGS sequence"/>
</dbReference>
<comment type="caution">
    <text evidence="6">The sequence shown here is derived from an EMBL/GenBank/DDBJ whole genome shotgun (WGS) entry which is preliminary data.</text>
</comment>
<dbReference type="EMBL" id="BTRK01000006">
    <property type="protein sequence ID" value="GMR62016.1"/>
    <property type="molecule type" value="Genomic_DNA"/>
</dbReference>
<dbReference type="SUPFAM" id="SSF48652">
    <property type="entry name" value="Tetraspanin"/>
    <property type="match status" value="1"/>
</dbReference>
<accession>A0AAN5DEC2</accession>
<keyword evidence="4 5" id="KW-0472">Membrane</keyword>
<dbReference type="Gene3D" id="1.10.1450.10">
    <property type="entry name" value="Tetraspanin"/>
    <property type="match status" value="1"/>
</dbReference>
<evidence type="ECO:0000256" key="2">
    <source>
        <dbReference type="ARBA" id="ARBA00022692"/>
    </source>
</evidence>
<evidence type="ECO:0000256" key="5">
    <source>
        <dbReference type="SAM" id="Phobius"/>
    </source>
</evidence>